<dbReference type="InterPro" id="IPR029787">
    <property type="entry name" value="Nucleotide_cyclase"/>
</dbReference>
<dbReference type="Proteomes" id="UP000199501">
    <property type="component" value="Unassembled WGS sequence"/>
</dbReference>
<proteinExistence type="predicted"/>
<dbReference type="SUPFAM" id="SSF55073">
    <property type="entry name" value="Nucleotide cyclase"/>
    <property type="match status" value="1"/>
</dbReference>
<dbReference type="STRING" id="1271860.SAMN05216174_107143"/>
<keyword evidence="2" id="KW-1185">Reference proteome</keyword>
<dbReference type="EMBL" id="FMZZ01000007">
    <property type="protein sequence ID" value="SDD10330.1"/>
    <property type="molecule type" value="Genomic_DNA"/>
</dbReference>
<dbReference type="AlphaFoldDB" id="A0A1G6S084"/>
<evidence type="ECO:0000313" key="1">
    <source>
        <dbReference type="EMBL" id="SDD10330.1"/>
    </source>
</evidence>
<accession>A0A1G6S084</accession>
<sequence length="203" mass="21912">MLTDLTKLAALGMWPETVYRDLLDVERGALSEADFRARHIHRKAVLEIDSIGLTSTSLRLGEVAALRRILRFQQVCAPVLADFGAELTHAFADNLTVLFDSPTQAIDAAFALHTRLAEANTDDLVPQCGIGIGYGDVFAIGPNLAMGDEMNKASKLGEDTAESGETLLTDAAFQAVKDHPAARFTVVAESDLPFPYARAEPAR</sequence>
<dbReference type="Gene3D" id="3.30.70.1230">
    <property type="entry name" value="Nucleotide cyclase"/>
    <property type="match status" value="1"/>
</dbReference>
<name>A0A1G6S084_9PSEU</name>
<protein>
    <submittedName>
        <fullName evidence="1">Adenylate cyclase, class 3</fullName>
    </submittedName>
</protein>
<evidence type="ECO:0000313" key="2">
    <source>
        <dbReference type="Proteomes" id="UP000199501"/>
    </source>
</evidence>
<reference evidence="2" key="1">
    <citation type="submission" date="2016-10" db="EMBL/GenBank/DDBJ databases">
        <authorList>
            <person name="Varghese N."/>
            <person name="Submissions S."/>
        </authorList>
    </citation>
    <scope>NUCLEOTIDE SEQUENCE [LARGE SCALE GENOMIC DNA]</scope>
    <source>
        <strain evidence="2">IBRC-M 10403</strain>
    </source>
</reference>
<organism evidence="1 2">
    <name type="scientific">Actinokineospora iranica</name>
    <dbReference type="NCBI Taxonomy" id="1271860"/>
    <lineage>
        <taxon>Bacteria</taxon>
        <taxon>Bacillati</taxon>
        <taxon>Actinomycetota</taxon>
        <taxon>Actinomycetes</taxon>
        <taxon>Pseudonocardiales</taxon>
        <taxon>Pseudonocardiaceae</taxon>
        <taxon>Actinokineospora</taxon>
    </lineage>
</organism>
<gene>
    <name evidence="1" type="ORF">SAMN05216174_107143</name>
</gene>